<protein>
    <submittedName>
        <fullName evidence="2">Uncharacterized protein</fullName>
    </submittedName>
</protein>
<dbReference type="InterPro" id="IPR053204">
    <property type="entry name" value="Oxopyrrolidines_Biosynth-assoc"/>
</dbReference>
<feature type="region of interest" description="Disordered" evidence="1">
    <location>
        <begin position="1"/>
        <end position="22"/>
    </location>
</feature>
<evidence type="ECO:0000256" key="1">
    <source>
        <dbReference type="SAM" id="MobiDB-lite"/>
    </source>
</evidence>
<feature type="compositionally biased region" description="Acidic residues" evidence="1">
    <location>
        <begin position="156"/>
        <end position="208"/>
    </location>
</feature>
<dbReference type="PANTHER" id="PTHR38797:SF4">
    <property type="entry name" value="NUCLEAR PORE COMPLEX PROTEIN NUP85"/>
    <property type="match status" value="1"/>
</dbReference>
<evidence type="ECO:0000313" key="3">
    <source>
        <dbReference type="Proteomes" id="UP000244855"/>
    </source>
</evidence>
<gene>
    <name evidence="2" type="ORF">DM02DRAFT_620222</name>
</gene>
<keyword evidence="3" id="KW-1185">Reference proteome</keyword>
<reference evidence="2 3" key="1">
    <citation type="journal article" date="2018" name="Sci. Rep.">
        <title>Comparative genomics provides insights into the lifestyle and reveals functional heterogeneity of dark septate endophytic fungi.</title>
        <authorList>
            <person name="Knapp D.G."/>
            <person name="Nemeth J.B."/>
            <person name="Barry K."/>
            <person name="Hainaut M."/>
            <person name="Henrissat B."/>
            <person name="Johnson J."/>
            <person name="Kuo A."/>
            <person name="Lim J.H.P."/>
            <person name="Lipzen A."/>
            <person name="Nolan M."/>
            <person name="Ohm R.A."/>
            <person name="Tamas L."/>
            <person name="Grigoriev I.V."/>
            <person name="Spatafora J.W."/>
            <person name="Nagy L.G."/>
            <person name="Kovacs G.M."/>
        </authorList>
    </citation>
    <scope>NUCLEOTIDE SEQUENCE [LARGE SCALE GENOMIC DNA]</scope>
    <source>
        <strain evidence="2 3">DSE2036</strain>
    </source>
</reference>
<organism evidence="2 3">
    <name type="scientific">Periconia macrospinosa</name>
    <dbReference type="NCBI Taxonomy" id="97972"/>
    <lineage>
        <taxon>Eukaryota</taxon>
        <taxon>Fungi</taxon>
        <taxon>Dikarya</taxon>
        <taxon>Ascomycota</taxon>
        <taxon>Pezizomycotina</taxon>
        <taxon>Dothideomycetes</taxon>
        <taxon>Pleosporomycetidae</taxon>
        <taxon>Pleosporales</taxon>
        <taxon>Massarineae</taxon>
        <taxon>Periconiaceae</taxon>
        <taxon>Periconia</taxon>
    </lineage>
</organism>
<dbReference type="STRING" id="97972.A0A2V1D1N8"/>
<dbReference type="Proteomes" id="UP000244855">
    <property type="component" value="Unassembled WGS sequence"/>
</dbReference>
<name>A0A2V1D1N8_9PLEO</name>
<dbReference type="PANTHER" id="PTHR38797">
    <property type="entry name" value="NUCLEAR PORE COMPLEX PROTEIN NUP85-RELATED"/>
    <property type="match status" value="1"/>
</dbReference>
<dbReference type="AlphaFoldDB" id="A0A2V1D1N8"/>
<dbReference type="EMBL" id="KZ805751">
    <property type="protein sequence ID" value="PVH91940.1"/>
    <property type="molecule type" value="Genomic_DNA"/>
</dbReference>
<dbReference type="OrthoDB" id="3350591at2759"/>
<feature type="region of interest" description="Disordered" evidence="1">
    <location>
        <begin position="153"/>
        <end position="208"/>
    </location>
</feature>
<dbReference type="InterPro" id="IPR022085">
    <property type="entry name" value="OpdG"/>
</dbReference>
<accession>A0A2V1D1N8</accession>
<sequence length="359" mass="40069">MASQTEQGPEATSTNASTTHQTVDQVAEIRRWFRPAEDSEIYSQVQAYLSASLDLDTFVSKFTAPIDEVLRTVKYYDGELSGTWWDLGIAIFHSSKQIPYSDEDGHTRLVNLNKALKDHPDPQPNLLTAPAWKTLPWHYMVVREVFNDKPRSSDYVEIDSSDDEDEDDLNADSNDVDVEQEGDGEDEENEDEDGEDGEDDGSTSDEQEATVDVEVEANFWANFNYHLARLTDDGVQDMTTYFAIWAVRDALEDNYDATPIAYDAYIPAAAAWMRGAGRVLYTKEVDLTPTDPSQGNPAGGGDLWTGVAGFAKDRWAFWKKRFASIAGVDGIREGTRRTAKEAIEWMEKAERDVDSGGSG</sequence>
<evidence type="ECO:0000313" key="2">
    <source>
        <dbReference type="EMBL" id="PVH91940.1"/>
    </source>
</evidence>
<dbReference type="Pfam" id="PF12311">
    <property type="entry name" value="DUF3632"/>
    <property type="match status" value="1"/>
</dbReference>
<proteinExistence type="predicted"/>